<dbReference type="GO" id="GO:0016020">
    <property type="term" value="C:membrane"/>
    <property type="evidence" value="ECO:0007669"/>
    <property type="project" value="UniProtKB-SubCell"/>
</dbReference>
<dbReference type="EMBL" id="BAAADU010000002">
    <property type="protein sequence ID" value="GAA0659168.1"/>
    <property type="molecule type" value="Genomic_DNA"/>
</dbReference>
<keyword evidence="10" id="KW-1185">Reference proteome</keyword>
<keyword evidence="2" id="KW-0813">Transport</keyword>
<feature type="domain" description="Blue (type 1) copper" evidence="8">
    <location>
        <begin position="44"/>
        <end position="125"/>
    </location>
</feature>
<evidence type="ECO:0000256" key="2">
    <source>
        <dbReference type="ARBA" id="ARBA00022448"/>
    </source>
</evidence>
<keyword evidence="4" id="KW-0249">Electron transport</keyword>
<evidence type="ECO:0000256" key="3">
    <source>
        <dbReference type="ARBA" id="ARBA00022723"/>
    </source>
</evidence>
<dbReference type="PANTHER" id="PTHR34192:SF10">
    <property type="entry name" value="PLASTOCYANIN MAJOR ISOFORM, CHLOROPLASTIC-RELATED"/>
    <property type="match status" value="1"/>
</dbReference>
<keyword evidence="5 7" id="KW-0186">Copper</keyword>
<evidence type="ECO:0000256" key="4">
    <source>
        <dbReference type="ARBA" id="ARBA00022982"/>
    </source>
</evidence>
<protein>
    <recommendedName>
        <fullName evidence="8">Blue (type 1) copper domain-containing protein</fullName>
    </recommendedName>
</protein>
<feature type="binding site" evidence="7">
    <location>
        <position position="119"/>
    </location>
    <ligand>
        <name>Cu cation</name>
        <dbReference type="ChEBI" id="CHEBI:23378"/>
    </ligand>
</feature>
<evidence type="ECO:0000313" key="9">
    <source>
        <dbReference type="EMBL" id="GAA0659168.1"/>
    </source>
</evidence>
<dbReference type="InterPro" id="IPR000923">
    <property type="entry name" value="BlueCu_1"/>
</dbReference>
<reference evidence="9 10" key="1">
    <citation type="journal article" date="2019" name="Int. J. Syst. Evol. Microbiol.">
        <title>The Global Catalogue of Microorganisms (GCM) 10K type strain sequencing project: providing services to taxonomists for standard genome sequencing and annotation.</title>
        <authorList>
            <consortium name="The Broad Institute Genomics Platform"/>
            <consortium name="The Broad Institute Genome Sequencing Center for Infectious Disease"/>
            <person name="Wu L."/>
            <person name="Ma J."/>
        </authorList>
    </citation>
    <scope>NUCLEOTIDE SEQUENCE [LARGE SCALE GENOMIC DNA]</scope>
    <source>
        <strain evidence="9 10">JCM 16327</strain>
    </source>
</reference>
<comment type="caution">
    <text evidence="9">The sequence shown here is derived from an EMBL/GenBank/DDBJ whole genome shotgun (WGS) entry which is preliminary data.</text>
</comment>
<evidence type="ECO:0000259" key="8">
    <source>
        <dbReference type="Pfam" id="PF00127"/>
    </source>
</evidence>
<dbReference type="InterPro" id="IPR002387">
    <property type="entry name" value="Plastocyanin"/>
</dbReference>
<dbReference type="RefSeq" id="WP_227262234.1">
    <property type="nucleotide sequence ID" value="NZ_BAAADU010000002.1"/>
</dbReference>
<evidence type="ECO:0000256" key="6">
    <source>
        <dbReference type="ARBA" id="ARBA00023136"/>
    </source>
</evidence>
<dbReference type="GO" id="GO:0005507">
    <property type="term" value="F:copper ion binding"/>
    <property type="evidence" value="ECO:0007669"/>
    <property type="project" value="InterPro"/>
</dbReference>
<feature type="binding site" evidence="7">
    <location>
        <position position="111"/>
    </location>
    <ligand>
        <name>Cu cation</name>
        <dbReference type="ChEBI" id="CHEBI:23378"/>
    </ligand>
</feature>
<evidence type="ECO:0000256" key="5">
    <source>
        <dbReference type="ARBA" id="ARBA00023008"/>
    </source>
</evidence>
<dbReference type="InterPro" id="IPR008972">
    <property type="entry name" value="Cupredoxin"/>
</dbReference>
<feature type="binding site" evidence="7">
    <location>
        <position position="114"/>
    </location>
    <ligand>
        <name>Cu cation</name>
        <dbReference type="ChEBI" id="CHEBI:23378"/>
    </ligand>
</feature>
<comment type="subcellular location">
    <subcellularLocation>
        <location evidence="1">Membrane</location>
    </subcellularLocation>
</comment>
<dbReference type="Gene3D" id="2.60.40.420">
    <property type="entry name" value="Cupredoxins - blue copper proteins"/>
    <property type="match status" value="1"/>
</dbReference>
<dbReference type="InterPro" id="IPR028871">
    <property type="entry name" value="BlueCu_1_BS"/>
</dbReference>
<evidence type="ECO:0000313" key="10">
    <source>
        <dbReference type="Proteomes" id="UP001500194"/>
    </source>
</evidence>
<organism evidence="9 10">
    <name type="scientific">Salarchaeum japonicum</name>
    <dbReference type="NCBI Taxonomy" id="555573"/>
    <lineage>
        <taxon>Archaea</taxon>
        <taxon>Methanobacteriati</taxon>
        <taxon>Methanobacteriota</taxon>
        <taxon>Stenosarchaea group</taxon>
        <taxon>Halobacteria</taxon>
        <taxon>Halobacteriales</taxon>
        <taxon>Halobacteriaceae</taxon>
    </lineage>
</organism>
<evidence type="ECO:0000256" key="7">
    <source>
        <dbReference type="PIRSR" id="PIRSR602387-1"/>
    </source>
</evidence>
<dbReference type="Proteomes" id="UP001500194">
    <property type="component" value="Unassembled WGS sequence"/>
</dbReference>
<proteinExistence type="predicted"/>
<evidence type="ECO:0000256" key="1">
    <source>
        <dbReference type="ARBA" id="ARBA00004370"/>
    </source>
</evidence>
<gene>
    <name evidence="9" type="ORF">GCM10009019_24570</name>
</gene>
<dbReference type="PROSITE" id="PS51257">
    <property type="entry name" value="PROKAR_LIPOPROTEIN"/>
    <property type="match status" value="1"/>
</dbReference>
<dbReference type="PROSITE" id="PS00196">
    <property type="entry name" value="COPPER_BLUE"/>
    <property type="match status" value="1"/>
</dbReference>
<dbReference type="GeneID" id="68572857"/>
<dbReference type="GO" id="GO:0009055">
    <property type="term" value="F:electron transfer activity"/>
    <property type="evidence" value="ECO:0007669"/>
    <property type="project" value="InterPro"/>
</dbReference>
<feature type="binding site" evidence="7">
    <location>
        <position position="71"/>
    </location>
    <ligand>
        <name>Cu cation</name>
        <dbReference type="ChEBI" id="CHEBI:23378"/>
    </ligand>
</feature>
<dbReference type="AlphaFoldDB" id="A0AAV3T407"/>
<dbReference type="PANTHER" id="PTHR34192">
    <property type="entry name" value="PLASTOCYANIN MAJOR ISOFORM, CHLOROPLASTIC-RELATED"/>
    <property type="match status" value="1"/>
</dbReference>
<dbReference type="PRINTS" id="PR00157">
    <property type="entry name" value="PLASTOCYANIN"/>
</dbReference>
<dbReference type="Pfam" id="PF00127">
    <property type="entry name" value="Copper-bind"/>
    <property type="match status" value="1"/>
</dbReference>
<dbReference type="SUPFAM" id="SSF49503">
    <property type="entry name" value="Cupredoxins"/>
    <property type="match status" value="1"/>
</dbReference>
<sequence length="128" mass="13732">MDRRQFLRTAGVGAVAALAGCAGGTNVTVTSLPPETTLIEVSPDGGYAFSPDTLTIEAGTTVIWKWFDGGHNVVPDGIPAESDWAGHEEWEDAGFEHQHTFTVPGEYHYVCTPHENMGMVGDITVVEE</sequence>
<name>A0AAV3T407_9EURY</name>
<keyword evidence="6" id="KW-0472">Membrane</keyword>
<keyword evidence="3 7" id="KW-0479">Metal-binding</keyword>
<accession>A0AAV3T407</accession>
<comment type="cofactor">
    <cofactor evidence="7">
        <name>Cu(2+)</name>
        <dbReference type="ChEBI" id="CHEBI:29036"/>
    </cofactor>
    <text evidence="7">The crystal structure with reduced Cu(1+) has also been determined.</text>
</comment>